<comment type="function">
    <text evidence="5">Modulates RecA activity.</text>
</comment>
<dbReference type="InterPro" id="IPR053924">
    <property type="entry name" value="RecX_HTH_2nd"/>
</dbReference>
<keyword evidence="10" id="KW-1185">Reference proteome</keyword>
<dbReference type="Gene3D" id="1.10.10.10">
    <property type="entry name" value="Winged helix-like DNA-binding domain superfamily/Winged helix DNA-binding domain"/>
    <property type="match status" value="3"/>
</dbReference>
<name>A0A0R0CSD8_9GAMM</name>
<dbReference type="InterPro" id="IPR053925">
    <property type="entry name" value="RecX_HTH_3rd"/>
</dbReference>
<evidence type="ECO:0000256" key="2">
    <source>
        <dbReference type="ARBA" id="ARBA00009695"/>
    </source>
</evidence>
<dbReference type="Pfam" id="PF02631">
    <property type="entry name" value="RecX_HTH2"/>
    <property type="match status" value="1"/>
</dbReference>
<dbReference type="InterPro" id="IPR036388">
    <property type="entry name" value="WH-like_DNA-bd_sf"/>
</dbReference>
<comment type="similarity">
    <text evidence="2 5">Belongs to the RecX family.</text>
</comment>
<organism evidence="9 10">
    <name type="scientific">Pseudoxanthomonas dokdonensis</name>
    <dbReference type="NCBI Taxonomy" id="344882"/>
    <lineage>
        <taxon>Bacteria</taxon>
        <taxon>Pseudomonadati</taxon>
        <taxon>Pseudomonadota</taxon>
        <taxon>Gammaproteobacteria</taxon>
        <taxon>Lysobacterales</taxon>
        <taxon>Lysobacteraceae</taxon>
        <taxon>Pseudoxanthomonas</taxon>
    </lineage>
</organism>
<dbReference type="Pfam" id="PF21982">
    <property type="entry name" value="RecX_HTH1"/>
    <property type="match status" value="1"/>
</dbReference>
<evidence type="ECO:0000256" key="1">
    <source>
        <dbReference type="ARBA" id="ARBA00004496"/>
    </source>
</evidence>
<dbReference type="AlphaFoldDB" id="A0A0R0CSD8"/>
<keyword evidence="4 5" id="KW-0963">Cytoplasm</keyword>
<dbReference type="InterPro" id="IPR053926">
    <property type="entry name" value="RecX_HTH_1st"/>
</dbReference>
<dbReference type="PANTHER" id="PTHR33602:SF1">
    <property type="entry name" value="REGULATORY PROTEIN RECX FAMILY PROTEIN"/>
    <property type="match status" value="1"/>
</dbReference>
<feature type="domain" description="RecX first three-helical" evidence="8">
    <location>
        <begin position="5"/>
        <end position="42"/>
    </location>
</feature>
<dbReference type="Pfam" id="PF21981">
    <property type="entry name" value="RecX_HTH3"/>
    <property type="match status" value="1"/>
</dbReference>
<evidence type="ECO:0000256" key="4">
    <source>
        <dbReference type="ARBA" id="ARBA00022490"/>
    </source>
</evidence>
<dbReference type="EMBL" id="LDJL01000011">
    <property type="protein sequence ID" value="KRG69210.1"/>
    <property type="molecule type" value="Genomic_DNA"/>
</dbReference>
<evidence type="ECO:0000256" key="5">
    <source>
        <dbReference type="HAMAP-Rule" id="MF_01114"/>
    </source>
</evidence>
<dbReference type="GO" id="GO:0005737">
    <property type="term" value="C:cytoplasm"/>
    <property type="evidence" value="ECO:0007669"/>
    <property type="project" value="UniProtKB-SubCell"/>
</dbReference>
<evidence type="ECO:0000259" key="6">
    <source>
        <dbReference type="Pfam" id="PF02631"/>
    </source>
</evidence>
<proteinExistence type="inferred from homology"/>
<evidence type="ECO:0000259" key="7">
    <source>
        <dbReference type="Pfam" id="PF21981"/>
    </source>
</evidence>
<dbReference type="PATRIC" id="fig|344882.3.peg.562"/>
<evidence type="ECO:0000313" key="9">
    <source>
        <dbReference type="EMBL" id="KRG69210.1"/>
    </source>
</evidence>
<evidence type="ECO:0000256" key="3">
    <source>
        <dbReference type="ARBA" id="ARBA00018111"/>
    </source>
</evidence>
<gene>
    <name evidence="5" type="primary">recX</name>
    <name evidence="9" type="ORF">ABB29_10975</name>
</gene>
<evidence type="ECO:0000313" key="10">
    <source>
        <dbReference type="Proteomes" id="UP000052052"/>
    </source>
</evidence>
<dbReference type="HAMAP" id="MF_01114">
    <property type="entry name" value="RecX"/>
    <property type="match status" value="1"/>
</dbReference>
<sequence length="146" mass="16393">MTPLQRALALLTRREHSRRELARKLVERGVEAAEAEAVVERLAGEGWQDDRRYAELVVRSRVSGGYGPRRIRAELSQQGLEADLISEAMDGFDGDWTETACDLVRRRFGPAGLQSLAQRRKAADLLFRRGFEGDAIQRATRLGAED</sequence>
<evidence type="ECO:0000259" key="8">
    <source>
        <dbReference type="Pfam" id="PF21982"/>
    </source>
</evidence>
<dbReference type="STRING" id="344882.ABB29_10975"/>
<protein>
    <recommendedName>
        <fullName evidence="3 5">Regulatory protein RecX</fullName>
    </recommendedName>
</protein>
<comment type="caution">
    <text evidence="9">The sequence shown here is derived from an EMBL/GenBank/DDBJ whole genome shotgun (WGS) entry which is preliminary data.</text>
</comment>
<comment type="subcellular location">
    <subcellularLocation>
        <location evidence="1 5">Cytoplasm</location>
    </subcellularLocation>
</comment>
<dbReference type="Proteomes" id="UP000052052">
    <property type="component" value="Unassembled WGS sequence"/>
</dbReference>
<accession>A0A0R0CSD8</accession>
<feature type="domain" description="RecX third three-helical" evidence="7">
    <location>
        <begin position="97"/>
        <end position="139"/>
    </location>
</feature>
<dbReference type="GO" id="GO:0006282">
    <property type="term" value="P:regulation of DNA repair"/>
    <property type="evidence" value="ECO:0007669"/>
    <property type="project" value="UniProtKB-UniRule"/>
</dbReference>
<feature type="domain" description="RecX second three-helical" evidence="6">
    <location>
        <begin position="49"/>
        <end position="89"/>
    </location>
</feature>
<dbReference type="PANTHER" id="PTHR33602">
    <property type="entry name" value="REGULATORY PROTEIN RECX FAMILY PROTEIN"/>
    <property type="match status" value="1"/>
</dbReference>
<reference evidence="9 10" key="1">
    <citation type="submission" date="2015-05" db="EMBL/GenBank/DDBJ databases">
        <title>Genome sequencing and analysis of members of genus Stenotrophomonas.</title>
        <authorList>
            <person name="Patil P.P."/>
            <person name="Midha S."/>
            <person name="Patil P.B."/>
        </authorList>
    </citation>
    <scope>NUCLEOTIDE SEQUENCE [LARGE SCALE GENOMIC DNA]</scope>
    <source>
        <strain evidence="9 10">DSM 21858</strain>
    </source>
</reference>
<dbReference type="InterPro" id="IPR003783">
    <property type="entry name" value="Regulatory_RecX"/>
</dbReference>